<evidence type="ECO:0000313" key="3">
    <source>
        <dbReference type="Proteomes" id="UP000299102"/>
    </source>
</evidence>
<comment type="caution">
    <text evidence="2">The sequence shown here is derived from an EMBL/GenBank/DDBJ whole genome shotgun (WGS) entry which is preliminary data.</text>
</comment>
<proteinExistence type="predicted"/>
<evidence type="ECO:0000256" key="1">
    <source>
        <dbReference type="SAM" id="MobiDB-lite"/>
    </source>
</evidence>
<sequence>MERPGTTMAGRVRERSSGGGRLIPPPPPAVSAAAAAAAADALHKHKPQFFQDLKIEIANNFQNYQQLTPVGRQPASATYVYRSYLPLNVTSSLLADVAANNGTDTFAFYPVFPLEKVNKGAYVYVQTELHRPRLPKGFALGRFRANVPARSVVSAPATKAFAGKNTAPAAPVNSFKSPRHARLMSPASRIGFIYAFFLISFSEGKNRSSYPFTDLL</sequence>
<dbReference type="Proteomes" id="UP000299102">
    <property type="component" value="Unassembled WGS sequence"/>
</dbReference>
<gene>
    <name evidence="2" type="ORF">EVAR_11331_1</name>
</gene>
<name>A0A4C1U0S7_EUMVA</name>
<reference evidence="2 3" key="1">
    <citation type="journal article" date="2019" name="Commun. Biol.">
        <title>The bagworm genome reveals a unique fibroin gene that provides high tensile strength.</title>
        <authorList>
            <person name="Kono N."/>
            <person name="Nakamura H."/>
            <person name="Ohtoshi R."/>
            <person name="Tomita M."/>
            <person name="Numata K."/>
            <person name="Arakawa K."/>
        </authorList>
    </citation>
    <scope>NUCLEOTIDE SEQUENCE [LARGE SCALE GENOMIC DNA]</scope>
</reference>
<organism evidence="2 3">
    <name type="scientific">Eumeta variegata</name>
    <name type="common">Bagworm moth</name>
    <name type="synonym">Eumeta japonica</name>
    <dbReference type="NCBI Taxonomy" id="151549"/>
    <lineage>
        <taxon>Eukaryota</taxon>
        <taxon>Metazoa</taxon>
        <taxon>Ecdysozoa</taxon>
        <taxon>Arthropoda</taxon>
        <taxon>Hexapoda</taxon>
        <taxon>Insecta</taxon>
        <taxon>Pterygota</taxon>
        <taxon>Neoptera</taxon>
        <taxon>Endopterygota</taxon>
        <taxon>Lepidoptera</taxon>
        <taxon>Glossata</taxon>
        <taxon>Ditrysia</taxon>
        <taxon>Tineoidea</taxon>
        <taxon>Psychidae</taxon>
        <taxon>Oiketicinae</taxon>
        <taxon>Eumeta</taxon>
    </lineage>
</organism>
<feature type="region of interest" description="Disordered" evidence="1">
    <location>
        <begin position="1"/>
        <end position="28"/>
    </location>
</feature>
<dbReference type="AlphaFoldDB" id="A0A4C1U0S7"/>
<accession>A0A4C1U0S7</accession>
<protein>
    <submittedName>
        <fullName evidence="2">Uncharacterized protein</fullName>
    </submittedName>
</protein>
<keyword evidence="3" id="KW-1185">Reference proteome</keyword>
<evidence type="ECO:0000313" key="2">
    <source>
        <dbReference type="EMBL" id="GBP19941.1"/>
    </source>
</evidence>
<dbReference type="EMBL" id="BGZK01000113">
    <property type="protein sequence ID" value="GBP19941.1"/>
    <property type="molecule type" value="Genomic_DNA"/>
</dbReference>